<dbReference type="Proteomes" id="UP000796761">
    <property type="component" value="Unassembled WGS sequence"/>
</dbReference>
<proteinExistence type="predicted"/>
<protein>
    <submittedName>
        <fullName evidence="1">Uncharacterized protein</fullName>
    </submittedName>
</protein>
<reference evidence="1" key="1">
    <citation type="submission" date="2019-04" db="EMBL/GenBank/DDBJ databases">
        <title>Genome assembly of Zosterops borbonicus 15179.</title>
        <authorList>
            <person name="Leroy T."/>
            <person name="Anselmetti Y."/>
            <person name="Tilak M.-K."/>
            <person name="Nabholz B."/>
        </authorList>
    </citation>
    <scope>NUCLEOTIDE SEQUENCE</scope>
    <source>
        <strain evidence="1">HGM_15179</strain>
        <tissue evidence="1">Muscle</tissue>
    </source>
</reference>
<sequence length="325" mass="35590">DLEGVVAVVAILGELVATVTAPHKNAWRLLYPESLHSDLRGLTWTLRDTLDHIAVTFLCRAPATLRATPRPTREDVRTAERAWQESVNNLQNSWGKVYWEADEIFNTLEDEDTAKATNKDPARATTTGLAGDLCDETSLQWGTAGDSLVAAAPQPSVALPSVMATHDAPVVATEAREEPVVGTRQVGVATRRGQRVKEAWQLMKRFSNMCDEGTAFPWDLESWFEGLMDSEEWTEEESPDDPEAAVTKALCGAEWLWEASARLITDHLLGTLEEIYKFLWSPCGGSGGPGGPFGRAVAERCQRAIEDIPRLLGDSDVTSLTSQGQ</sequence>
<dbReference type="EMBL" id="SWJQ01001067">
    <property type="protein sequence ID" value="TRZ09456.1"/>
    <property type="molecule type" value="Genomic_DNA"/>
</dbReference>
<name>A0A8K1G0H0_9PASS</name>
<dbReference type="AlphaFoldDB" id="A0A8K1G0H0"/>
<accession>A0A8K1G0H0</accession>
<organism evidence="1 2">
    <name type="scientific">Zosterops borbonicus</name>
    <dbReference type="NCBI Taxonomy" id="364589"/>
    <lineage>
        <taxon>Eukaryota</taxon>
        <taxon>Metazoa</taxon>
        <taxon>Chordata</taxon>
        <taxon>Craniata</taxon>
        <taxon>Vertebrata</taxon>
        <taxon>Euteleostomi</taxon>
        <taxon>Archelosauria</taxon>
        <taxon>Archosauria</taxon>
        <taxon>Dinosauria</taxon>
        <taxon>Saurischia</taxon>
        <taxon>Theropoda</taxon>
        <taxon>Coelurosauria</taxon>
        <taxon>Aves</taxon>
        <taxon>Neognathae</taxon>
        <taxon>Neoaves</taxon>
        <taxon>Telluraves</taxon>
        <taxon>Australaves</taxon>
        <taxon>Passeriformes</taxon>
        <taxon>Sylvioidea</taxon>
        <taxon>Zosteropidae</taxon>
        <taxon>Zosterops</taxon>
    </lineage>
</organism>
<evidence type="ECO:0000313" key="1">
    <source>
        <dbReference type="EMBL" id="TRZ09456.1"/>
    </source>
</evidence>
<keyword evidence="2" id="KW-1185">Reference proteome</keyword>
<evidence type="ECO:0000313" key="2">
    <source>
        <dbReference type="Proteomes" id="UP000796761"/>
    </source>
</evidence>
<dbReference type="OrthoDB" id="10637361at2759"/>
<comment type="caution">
    <text evidence="1">The sequence shown here is derived from an EMBL/GenBank/DDBJ whole genome shotgun (WGS) entry which is preliminary data.</text>
</comment>
<gene>
    <name evidence="1" type="ORF">HGM15179_017648</name>
</gene>
<feature type="non-terminal residue" evidence="1">
    <location>
        <position position="1"/>
    </location>
</feature>